<dbReference type="EMBL" id="UINC01223452">
    <property type="protein sequence ID" value="SVE52656.1"/>
    <property type="molecule type" value="Genomic_DNA"/>
</dbReference>
<reference evidence="2" key="1">
    <citation type="submission" date="2018-05" db="EMBL/GenBank/DDBJ databases">
        <authorList>
            <person name="Lanie J.A."/>
            <person name="Ng W.-L."/>
            <person name="Kazmierczak K.M."/>
            <person name="Andrzejewski T.M."/>
            <person name="Davidsen T.M."/>
            <person name="Wayne K.J."/>
            <person name="Tettelin H."/>
            <person name="Glass J.I."/>
            <person name="Rusch D."/>
            <person name="Podicherti R."/>
            <person name="Tsui H.-C.T."/>
            <person name="Winkler M.E."/>
        </authorList>
    </citation>
    <scope>NUCLEOTIDE SEQUENCE</scope>
</reference>
<feature type="transmembrane region" description="Helical" evidence="1">
    <location>
        <begin position="107"/>
        <end position="132"/>
    </location>
</feature>
<gene>
    <name evidence="2" type="ORF">METZ01_LOCUS505510</name>
</gene>
<evidence type="ECO:0000256" key="1">
    <source>
        <dbReference type="SAM" id="Phobius"/>
    </source>
</evidence>
<proteinExistence type="predicted"/>
<keyword evidence="1" id="KW-0812">Transmembrane</keyword>
<keyword evidence="1" id="KW-0472">Membrane</keyword>
<feature type="non-terminal residue" evidence="2">
    <location>
        <position position="1"/>
    </location>
</feature>
<keyword evidence="1" id="KW-1133">Transmembrane helix</keyword>
<sequence length="136" mass="14625">DTCHYRYHMIESLQDVLIMRIARMIIFAGVAGFMTGLLSVAVQRLLSADMVFSLGEAAVVLVVPGVIAVTIAWLGRVRVILLTAVAYLTLFIPILGPAFGGTGSEPLIAFAALGLAGGIFWSLPFVLFTIVFNRKL</sequence>
<feature type="transmembrane region" description="Helical" evidence="1">
    <location>
        <begin position="21"/>
        <end position="42"/>
    </location>
</feature>
<feature type="transmembrane region" description="Helical" evidence="1">
    <location>
        <begin position="79"/>
        <end position="101"/>
    </location>
</feature>
<evidence type="ECO:0000313" key="2">
    <source>
        <dbReference type="EMBL" id="SVE52656.1"/>
    </source>
</evidence>
<accession>A0A383E754</accession>
<organism evidence="2">
    <name type="scientific">marine metagenome</name>
    <dbReference type="NCBI Taxonomy" id="408172"/>
    <lineage>
        <taxon>unclassified sequences</taxon>
        <taxon>metagenomes</taxon>
        <taxon>ecological metagenomes</taxon>
    </lineage>
</organism>
<name>A0A383E754_9ZZZZ</name>
<feature type="transmembrane region" description="Helical" evidence="1">
    <location>
        <begin position="54"/>
        <end position="74"/>
    </location>
</feature>
<protein>
    <recommendedName>
        <fullName evidence="3">Major facilitator superfamily (MFS) profile domain-containing protein</fullName>
    </recommendedName>
</protein>
<dbReference type="AlphaFoldDB" id="A0A383E754"/>
<evidence type="ECO:0008006" key="3">
    <source>
        <dbReference type="Google" id="ProtNLM"/>
    </source>
</evidence>